<dbReference type="PRINTS" id="PR01166">
    <property type="entry name" value="CYCOXIDASEII"/>
</dbReference>
<dbReference type="EMBL" id="CP016027">
    <property type="protein sequence ID" value="ANJ67898.1"/>
    <property type="molecule type" value="Genomic_DNA"/>
</dbReference>
<reference evidence="24 25" key="1">
    <citation type="submission" date="2016-06" db="EMBL/GenBank/DDBJ databases">
        <title>Insight into the functional genes involving in sulfur oxidation in Pearl River water.</title>
        <authorList>
            <person name="Luo J."/>
            <person name="Tan X."/>
            <person name="Lin W."/>
        </authorList>
    </citation>
    <scope>NUCLEOTIDE SEQUENCE [LARGE SCALE GENOMIC DNA]</scope>
    <source>
        <strain evidence="24 25">LS2</strain>
    </source>
</reference>
<protein>
    <recommendedName>
        <fullName evidence="18">Cytochrome c oxidase subunit 2</fullName>
        <ecNumber evidence="18">7.1.1.9</ecNumber>
    </recommendedName>
</protein>
<feature type="domain" description="Cytochrome c" evidence="23">
    <location>
        <begin position="282"/>
        <end position="360"/>
    </location>
</feature>
<keyword evidence="7 16" id="KW-0479">Metal-binding</keyword>
<sequence length="377" mass="40941">MVKRLIPLALTLITSITPAIAAEQDPFSYNMPYGVTSTSYDAFDLHMLLFWVCVLIGVGVFGVMAWSLIRHRRSRGAVAAQFHEHTTIEIIWTLVPALILIAVAVPATMALVAANAQPPKPDVIVDVHGSQWKWHYKYPDQDIAFFSNLATSSRDASQLGAKESPASAPYYLLNVDHPMVVPVGKTVQIRVTSDDVIHSWWVPQLGFKTDAIPGKINNMTFVVKKAGTYRGQCAELCGAGHAFMPIVVKAVTPAAFAEWVNKEKAAAAASKAEAAGPWDMKTAMAQGEKVYGSICAACHQANGQGIKGTFPALDGMKLSVKDHIHIVVHGSKKNPVMQAYGKQLSDRDIAAVITYERNAWSNHTGDLITPKEVEAAR</sequence>
<evidence type="ECO:0000256" key="4">
    <source>
        <dbReference type="ARBA" id="ARBA00022617"/>
    </source>
</evidence>
<keyword evidence="5 17" id="KW-0679">Respiratory chain</keyword>
<evidence type="ECO:0000256" key="7">
    <source>
        <dbReference type="ARBA" id="ARBA00022723"/>
    </source>
</evidence>
<dbReference type="InterPro" id="IPR045187">
    <property type="entry name" value="CcO_II"/>
</dbReference>
<dbReference type="AlphaFoldDB" id="A0A191ZJ79"/>
<comment type="similarity">
    <text evidence="2 17">Belongs to the cytochrome c oxidase subunit 2 family.</text>
</comment>
<evidence type="ECO:0000256" key="5">
    <source>
        <dbReference type="ARBA" id="ARBA00022660"/>
    </source>
</evidence>
<dbReference type="InterPro" id="IPR036909">
    <property type="entry name" value="Cyt_c-like_dom_sf"/>
</dbReference>
<evidence type="ECO:0000256" key="11">
    <source>
        <dbReference type="ARBA" id="ARBA00023004"/>
    </source>
</evidence>
<keyword evidence="20" id="KW-0732">Signal</keyword>
<evidence type="ECO:0000259" key="22">
    <source>
        <dbReference type="PROSITE" id="PS50999"/>
    </source>
</evidence>
<dbReference type="InterPro" id="IPR008972">
    <property type="entry name" value="Cupredoxin"/>
</dbReference>
<evidence type="ECO:0000256" key="19">
    <source>
        <dbReference type="SAM" id="Phobius"/>
    </source>
</evidence>
<dbReference type="STRING" id="1860122.A9404_11385"/>
<dbReference type="NCBIfam" id="TIGR02866">
    <property type="entry name" value="CoxB"/>
    <property type="match status" value="1"/>
</dbReference>
<dbReference type="GO" id="GO:0005886">
    <property type="term" value="C:plasma membrane"/>
    <property type="evidence" value="ECO:0007669"/>
    <property type="project" value="UniProtKB-SubCell"/>
</dbReference>
<comment type="subcellular location">
    <subcellularLocation>
        <location evidence="17">Cell membrane</location>
        <topology evidence="17">Multi-pass membrane protein</topology>
    </subcellularLocation>
    <subcellularLocation>
        <location evidence="1">Membrane</location>
        <topology evidence="1">Multi-pass membrane protein</topology>
    </subcellularLocation>
</comment>
<evidence type="ECO:0000256" key="16">
    <source>
        <dbReference type="PROSITE-ProRule" id="PRU00433"/>
    </source>
</evidence>
<dbReference type="RefSeq" id="WP_066101688.1">
    <property type="nucleotide sequence ID" value="NZ_CP016027.1"/>
</dbReference>
<evidence type="ECO:0000256" key="20">
    <source>
        <dbReference type="SAM" id="SignalP"/>
    </source>
</evidence>
<comment type="cofactor">
    <cofactor evidence="18">
        <name>Cu cation</name>
        <dbReference type="ChEBI" id="CHEBI:23378"/>
    </cofactor>
    <text evidence="18">Binds a copper A center.</text>
</comment>
<keyword evidence="12 18" id="KW-0186">Copper</keyword>
<dbReference type="Gene3D" id="1.10.760.10">
    <property type="entry name" value="Cytochrome c-like domain"/>
    <property type="match status" value="1"/>
</dbReference>
<proteinExistence type="inferred from homology"/>
<evidence type="ECO:0000256" key="9">
    <source>
        <dbReference type="ARBA" id="ARBA00022982"/>
    </source>
</evidence>
<evidence type="ECO:0000256" key="15">
    <source>
        <dbReference type="ARBA" id="ARBA00047816"/>
    </source>
</evidence>
<dbReference type="KEGG" id="haz:A9404_11385"/>
<dbReference type="Pfam" id="PF13442">
    <property type="entry name" value="Cytochrome_CBB3"/>
    <property type="match status" value="1"/>
</dbReference>
<dbReference type="Pfam" id="PF00116">
    <property type="entry name" value="COX2"/>
    <property type="match status" value="1"/>
</dbReference>
<dbReference type="Gene3D" id="2.60.40.420">
    <property type="entry name" value="Cupredoxins - blue copper proteins"/>
    <property type="match status" value="1"/>
</dbReference>
<dbReference type="Proteomes" id="UP000078596">
    <property type="component" value="Chromosome"/>
</dbReference>
<dbReference type="PROSITE" id="PS51007">
    <property type="entry name" value="CYTC"/>
    <property type="match status" value="1"/>
</dbReference>
<keyword evidence="4 16" id="KW-0349">Heme</keyword>
<dbReference type="PROSITE" id="PS50999">
    <property type="entry name" value="COX2_TM"/>
    <property type="match status" value="1"/>
</dbReference>
<feature type="domain" description="Cytochrome oxidase subunit II copper A binding" evidence="21">
    <location>
        <begin position="120"/>
        <end position="262"/>
    </location>
</feature>
<name>A0A191ZJ79_9GAMM</name>
<keyword evidence="11 16" id="KW-0408">Iron</keyword>
<dbReference type="InterPro" id="IPR002429">
    <property type="entry name" value="CcO_II-like_C"/>
</dbReference>
<evidence type="ECO:0000256" key="2">
    <source>
        <dbReference type="ARBA" id="ARBA00007866"/>
    </source>
</evidence>
<evidence type="ECO:0000259" key="23">
    <source>
        <dbReference type="PROSITE" id="PS51007"/>
    </source>
</evidence>
<feature type="transmembrane region" description="Helical" evidence="19">
    <location>
        <begin position="45"/>
        <end position="69"/>
    </location>
</feature>
<evidence type="ECO:0000256" key="12">
    <source>
        <dbReference type="ARBA" id="ARBA00023008"/>
    </source>
</evidence>
<dbReference type="SUPFAM" id="SSF46626">
    <property type="entry name" value="Cytochrome c"/>
    <property type="match status" value="1"/>
</dbReference>
<evidence type="ECO:0000313" key="24">
    <source>
        <dbReference type="EMBL" id="ANJ67898.1"/>
    </source>
</evidence>
<keyword evidence="25" id="KW-1185">Reference proteome</keyword>
<dbReference type="PROSITE" id="PS50857">
    <property type="entry name" value="COX2_CUA"/>
    <property type="match status" value="1"/>
</dbReference>
<evidence type="ECO:0000256" key="14">
    <source>
        <dbReference type="ARBA" id="ARBA00024688"/>
    </source>
</evidence>
<comment type="catalytic activity">
    <reaction evidence="15 18">
        <text>4 Fe(II)-[cytochrome c] + O2 + 8 H(+)(in) = 4 Fe(III)-[cytochrome c] + 2 H2O + 4 H(+)(out)</text>
        <dbReference type="Rhea" id="RHEA:11436"/>
        <dbReference type="Rhea" id="RHEA-COMP:10350"/>
        <dbReference type="Rhea" id="RHEA-COMP:14399"/>
        <dbReference type="ChEBI" id="CHEBI:15377"/>
        <dbReference type="ChEBI" id="CHEBI:15378"/>
        <dbReference type="ChEBI" id="CHEBI:15379"/>
        <dbReference type="ChEBI" id="CHEBI:29033"/>
        <dbReference type="ChEBI" id="CHEBI:29034"/>
        <dbReference type="EC" id="7.1.1.9"/>
    </reaction>
</comment>
<dbReference type="InterPro" id="IPR036257">
    <property type="entry name" value="Cyt_c_oxidase_su2_TM_sf"/>
</dbReference>
<dbReference type="InterPro" id="IPR009056">
    <property type="entry name" value="Cyt_c-like_dom"/>
</dbReference>
<dbReference type="GO" id="GO:0004129">
    <property type="term" value="F:cytochrome-c oxidase activity"/>
    <property type="evidence" value="ECO:0007669"/>
    <property type="project" value="UniProtKB-EC"/>
</dbReference>
<dbReference type="SUPFAM" id="SSF49503">
    <property type="entry name" value="Cupredoxins"/>
    <property type="match status" value="1"/>
</dbReference>
<accession>A0A191ZJ79</accession>
<dbReference type="Pfam" id="PF02790">
    <property type="entry name" value="COX2_TM"/>
    <property type="match status" value="1"/>
</dbReference>
<dbReference type="Gene3D" id="1.10.287.90">
    <property type="match status" value="1"/>
</dbReference>
<dbReference type="GO" id="GO:0042773">
    <property type="term" value="P:ATP synthesis coupled electron transport"/>
    <property type="evidence" value="ECO:0007669"/>
    <property type="project" value="TreeGrafter"/>
</dbReference>
<dbReference type="OrthoDB" id="9781261at2"/>
<dbReference type="InterPro" id="IPR014222">
    <property type="entry name" value="Cyt_c_oxidase_su2"/>
</dbReference>
<evidence type="ECO:0000256" key="3">
    <source>
        <dbReference type="ARBA" id="ARBA00022448"/>
    </source>
</evidence>
<dbReference type="EC" id="7.1.1.9" evidence="18"/>
<evidence type="ECO:0000256" key="1">
    <source>
        <dbReference type="ARBA" id="ARBA00004141"/>
    </source>
</evidence>
<dbReference type="PROSITE" id="PS00078">
    <property type="entry name" value="COX2"/>
    <property type="match status" value="1"/>
</dbReference>
<feature type="transmembrane region" description="Helical" evidence="19">
    <location>
        <begin position="90"/>
        <end position="114"/>
    </location>
</feature>
<dbReference type="PANTHER" id="PTHR22888">
    <property type="entry name" value="CYTOCHROME C OXIDASE, SUBUNIT II"/>
    <property type="match status" value="1"/>
</dbReference>
<keyword evidence="8" id="KW-1278">Translocase</keyword>
<feature type="domain" description="Cytochrome oxidase subunit II transmembrane region profile" evidence="22">
    <location>
        <begin position="21"/>
        <end position="118"/>
    </location>
</feature>
<evidence type="ECO:0000256" key="10">
    <source>
        <dbReference type="ARBA" id="ARBA00022989"/>
    </source>
</evidence>
<evidence type="ECO:0000259" key="21">
    <source>
        <dbReference type="PROSITE" id="PS50857"/>
    </source>
</evidence>
<feature type="chain" id="PRO_5008250454" description="Cytochrome c oxidase subunit 2" evidence="20">
    <location>
        <begin position="22"/>
        <end position="377"/>
    </location>
</feature>
<evidence type="ECO:0000256" key="18">
    <source>
        <dbReference type="RuleBase" id="RU004024"/>
    </source>
</evidence>
<keyword evidence="10 19" id="KW-1133">Transmembrane helix</keyword>
<keyword evidence="13 19" id="KW-0472">Membrane</keyword>
<evidence type="ECO:0000256" key="8">
    <source>
        <dbReference type="ARBA" id="ARBA00022967"/>
    </source>
</evidence>
<comment type="function">
    <text evidence="14 18">Subunits I and II form the functional core of the enzyme complex. Electrons originating in cytochrome c are transferred via heme a and Cu(A) to the binuclear center formed by heme a3 and Cu(B).</text>
</comment>
<evidence type="ECO:0000256" key="6">
    <source>
        <dbReference type="ARBA" id="ARBA00022692"/>
    </source>
</evidence>
<dbReference type="InterPro" id="IPR011759">
    <property type="entry name" value="Cyt_c_oxidase_su2_TM_dom"/>
</dbReference>
<feature type="signal peptide" evidence="20">
    <location>
        <begin position="1"/>
        <end position="21"/>
    </location>
</feature>
<gene>
    <name evidence="24" type="ORF">A9404_11385</name>
</gene>
<dbReference type="GO" id="GO:0005507">
    <property type="term" value="F:copper ion binding"/>
    <property type="evidence" value="ECO:0007669"/>
    <property type="project" value="InterPro"/>
</dbReference>
<evidence type="ECO:0000313" key="25">
    <source>
        <dbReference type="Proteomes" id="UP000078596"/>
    </source>
</evidence>
<dbReference type="SUPFAM" id="SSF81464">
    <property type="entry name" value="Cytochrome c oxidase subunit II-like, transmembrane region"/>
    <property type="match status" value="1"/>
</dbReference>
<keyword evidence="9 17" id="KW-0249">Electron transport</keyword>
<organism evidence="24 25">
    <name type="scientific">Halothiobacillus diazotrophicus</name>
    <dbReference type="NCBI Taxonomy" id="1860122"/>
    <lineage>
        <taxon>Bacteria</taxon>
        <taxon>Pseudomonadati</taxon>
        <taxon>Pseudomonadota</taxon>
        <taxon>Gammaproteobacteria</taxon>
        <taxon>Chromatiales</taxon>
        <taxon>Halothiobacillaceae</taxon>
        <taxon>Halothiobacillus</taxon>
    </lineage>
</organism>
<evidence type="ECO:0000256" key="13">
    <source>
        <dbReference type="ARBA" id="ARBA00023136"/>
    </source>
</evidence>
<dbReference type="GO" id="GO:0016491">
    <property type="term" value="F:oxidoreductase activity"/>
    <property type="evidence" value="ECO:0007669"/>
    <property type="project" value="InterPro"/>
</dbReference>
<dbReference type="GO" id="GO:0020037">
    <property type="term" value="F:heme binding"/>
    <property type="evidence" value="ECO:0007669"/>
    <property type="project" value="InterPro"/>
</dbReference>
<keyword evidence="3 17" id="KW-0813">Transport</keyword>
<dbReference type="InterPro" id="IPR001505">
    <property type="entry name" value="Copper_CuA"/>
</dbReference>
<dbReference type="PANTHER" id="PTHR22888:SF9">
    <property type="entry name" value="CYTOCHROME C OXIDASE SUBUNIT 2"/>
    <property type="match status" value="1"/>
</dbReference>
<evidence type="ECO:0000256" key="17">
    <source>
        <dbReference type="RuleBase" id="RU000456"/>
    </source>
</evidence>
<keyword evidence="6 17" id="KW-0812">Transmembrane</keyword>